<dbReference type="Pfam" id="PF00583">
    <property type="entry name" value="Acetyltransf_1"/>
    <property type="match status" value="1"/>
</dbReference>
<organism evidence="4 5">
    <name type="scientific">Bacillus bruguierae</name>
    <dbReference type="NCBI Taxonomy" id="3127667"/>
    <lineage>
        <taxon>Bacteria</taxon>
        <taxon>Bacillati</taxon>
        <taxon>Bacillota</taxon>
        <taxon>Bacilli</taxon>
        <taxon>Bacillales</taxon>
        <taxon>Bacillaceae</taxon>
        <taxon>Bacillus</taxon>
    </lineage>
</organism>
<dbReference type="PANTHER" id="PTHR43877">
    <property type="entry name" value="AMINOALKYLPHOSPHONATE N-ACETYLTRANSFERASE-RELATED-RELATED"/>
    <property type="match status" value="1"/>
</dbReference>
<evidence type="ECO:0000256" key="1">
    <source>
        <dbReference type="ARBA" id="ARBA00022679"/>
    </source>
</evidence>
<dbReference type="Gene3D" id="3.40.630.30">
    <property type="match status" value="1"/>
</dbReference>
<accession>A0ABU8FJJ6</accession>
<sequence length="146" mass="17043">MKIYQATMEDLQGVASLFNEYRMFYRQNSNMEEAEQFLRERIDRKESIIFVAVDDEKYVGFTQLYPSFSSVSMKELWILNDLFVRKEARGTGVGKELLARAKQFAVETGAKGLKLQTEVDNATAQRLYVGNGYIRDDRCFYYELNL</sequence>
<dbReference type="RefSeq" id="WP_336472703.1">
    <property type="nucleotide sequence ID" value="NZ_JBAWSX010000006.1"/>
</dbReference>
<evidence type="ECO:0000259" key="3">
    <source>
        <dbReference type="PROSITE" id="PS51186"/>
    </source>
</evidence>
<proteinExistence type="predicted"/>
<dbReference type="Proteomes" id="UP001372526">
    <property type="component" value="Unassembled WGS sequence"/>
</dbReference>
<evidence type="ECO:0000256" key="2">
    <source>
        <dbReference type="ARBA" id="ARBA00023315"/>
    </source>
</evidence>
<gene>
    <name evidence="4" type="ORF">WAZ07_12410</name>
</gene>
<keyword evidence="5" id="KW-1185">Reference proteome</keyword>
<feature type="domain" description="N-acetyltransferase" evidence="3">
    <location>
        <begin position="1"/>
        <end position="146"/>
    </location>
</feature>
<dbReference type="PROSITE" id="PS51186">
    <property type="entry name" value="GNAT"/>
    <property type="match status" value="1"/>
</dbReference>
<keyword evidence="2" id="KW-0012">Acyltransferase</keyword>
<dbReference type="InterPro" id="IPR000182">
    <property type="entry name" value="GNAT_dom"/>
</dbReference>
<dbReference type="InterPro" id="IPR016181">
    <property type="entry name" value="Acyl_CoA_acyltransferase"/>
</dbReference>
<evidence type="ECO:0000313" key="4">
    <source>
        <dbReference type="EMBL" id="MEI4802114.1"/>
    </source>
</evidence>
<dbReference type="CDD" id="cd04301">
    <property type="entry name" value="NAT_SF"/>
    <property type="match status" value="1"/>
</dbReference>
<keyword evidence="1" id="KW-0808">Transferase</keyword>
<comment type="caution">
    <text evidence="4">The sequence shown here is derived from an EMBL/GenBank/DDBJ whole genome shotgun (WGS) entry which is preliminary data.</text>
</comment>
<name>A0ABU8FJJ6_9BACI</name>
<evidence type="ECO:0000313" key="5">
    <source>
        <dbReference type="Proteomes" id="UP001372526"/>
    </source>
</evidence>
<dbReference type="EMBL" id="JBAWSX010000006">
    <property type="protein sequence ID" value="MEI4802114.1"/>
    <property type="molecule type" value="Genomic_DNA"/>
</dbReference>
<dbReference type="InterPro" id="IPR050832">
    <property type="entry name" value="Bact_Acetyltransf"/>
</dbReference>
<dbReference type="PANTHER" id="PTHR43877:SF2">
    <property type="entry name" value="AMINOALKYLPHOSPHONATE N-ACETYLTRANSFERASE-RELATED"/>
    <property type="match status" value="1"/>
</dbReference>
<dbReference type="SUPFAM" id="SSF55729">
    <property type="entry name" value="Acyl-CoA N-acyltransferases (Nat)"/>
    <property type="match status" value="1"/>
</dbReference>
<reference evidence="4 5" key="1">
    <citation type="submission" date="2024-01" db="EMBL/GenBank/DDBJ databases">
        <title>Seven novel Bacillus-like species.</title>
        <authorList>
            <person name="Liu G."/>
        </authorList>
    </citation>
    <scope>NUCLEOTIDE SEQUENCE [LARGE SCALE GENOMIC DNA]</scope>
    <source>
        <strain evidence="4 5">FJAT-51639</strain>
    </source>
</reference>
<protein>
    <submittedName>
        <fullName evidence="4">GNAT family N-acetyltransferase</fullName>
    </submittedName>
</protein>